<feature type="region of interest" description="Disordered" evidence="1">
    <location>
        <begin position="1"/>
        <end position="233"/>
    </location>
</feature>
<gene>
    <name evidence="2" type="ORF">AVDCRST_MAG30-916</name>
</gene>
<dbReference type="AlphaFoldDB" id="A0A6J4RVY4"/>
<feature type="compositionally biased region" description="Basic and acidic residues" evidence="1">
    <location>
        <begin position="182"/>
        <end position="204"/>
    </location>
</feature>
<feature type="compositionally biased region" description="Basic and acidic residues" evidence="1">
    <location>
        <begin position="30"/>
        <end position="40"/>
    </location>
</feature>
<feature type="non-terminal residue" evidence="2">
    <location>
        <position position="1"/>
    </location>
</feature>
<organism evidence="2">
    <name type="scientific">uncultured Solirubrobacteraceae bacterium</name>
    <dbReference type="NCBI Taxonomy" id="1162706"/>
    <lineage>
        <taxon>Bacteria</taxon>
        <taxon>Bacillati</taxon>
        <taxon>Actinomycetota</taxon>
        <taxon>Thermoleophilia</taxon>
        <taxon>Solirubrobacterales</taxon>
        <taxon>Solirubrobacteraceae</taxon>
        <taxon>environmental samples</taxon>
    </lineage>
</organism>
<feature type="non-terminal residue" evidence="2">
    <location>
        <position position="538"/>
    </location>
</feature>
<evidence type="ECO:0000256" key="1">
    <source>
        <dbReference type="SAM" id="MobiDB-lite"/>
    </source>
</evidence>
<feature type="compositionally biased region" description="Basic residues" evidence="1">
    <location>
        <begin position="420"/>
        <end position="450"/>
    </location>
</feature>
<reference evidence="2" key="1">
    <citation type="submission" date="2020-02" db="EMBL/GenBank/DDBJ databases">
        <authorList>
            <person name="Meier V. D."/>
        </authorList>
    </citation>
    <scope>NUCLEOTIDE SEQUENCE</scope>
    <source>
        <strain evidence="2">AVDCRST_MAG30</strain>
    </source>
</reference>
<feature type="compositionally biased region" description="Basic residues" evidence="1">
    <location>
        <begin position="19"/>
        <end position="29"/>
    </location>
</feature>
<feature type="compositionally biased region" description="Basic and acidic residues" evidence="1">
    <location>
        <begin position="339"/>
        <end position="350"/>
    </location>
</feature>
<feature type="compositionally biased region" description="Low complexity" evidence="1">
    <location>
        <begin position="500"/>
        <end position="514"/>
    </location>
</feature>
<feature type="compositionally biased region" description="Low complexity" evidence="1">
    <location>
        <begin position="402"/>
        <end position="419"/>
    </location>
</feature>
<name>A0A6J4RVY4_9ACTN</name>
<feature type="region of interest" description="Disordered" evidence="1">
    <location>
        <begin position="251"/>
        <end position="538"/>
    </location>
</feature>
<feature type="compositionally biased region" description="Basic residues" evidence="1">
    <location>
        <begin position="127"/>
        <end position="162"/>
    </location>
</feature>
<feature type="compositionally biased region" description="Basic residues" evidence="1">
    <location>
        <begin position="519"/>
        <end position="528"/>
    </location>
</feature>
<protein>
    <submittedName>
        <fullName evidence="2">Uncharacterized protein</fullName>
    </submittedName>
</protein>
<accession>A0A6J4RVY4</accession>
<dbReference type="EMBL" id="CADCVS010000151">
    <property type="protein sequence ID" value="CAA9483044.1"/>
    <property type="molecule type" value="Genomic_DNA"/>
</dbReference>
<proteinExistence type="predicted"/>
<feature type="compositionally biased region" description="Basic residues" evidence="1">
    <location>
        <begin position="70"/>
        <end position="100"/>
    </location>
</feature>
<sequence>APRRPTRPAARHPDEPPPRPRRGAPRRAVRRDGRRRERPGAHAARLCDPGRPGGRGPLHPPGDQPGRAARGLRVHRAGPRARRSQRPGPRRLRPRPRLRRAAAGLRGAGRCGRRRPVGLPRAVERPRPRRLHLGRREPRPRRPQRAHGRLRAHRERPGHPRQRGPGGRGGRRPVDAARPLGQRRDARLHVRGGEPRADGPQPRERRLRGRPRHAAGPARVRAEGGRGQRGVVQPRGLARRALGVVLLAGVEPGAGRPQQPPRRLPGRPAHGPDRAGVGLLAPPLAEPRGPRAVHAGLRRLGGRPLRRLRLRRHEPRPARPQPRHGRLRPRPPQALDAPRLGDEHRARGDQRLLQPDPHAVRPARRLRVLRGGPRPGRRDARGRLRARPAPGAHRGGRRHLPRWPAAGARARAPAPAAARPLRRRDRRRLHVDRRRPRAGRRQRRRGRLRPRHDPAARRLPARAQGGGALPPAPRVVRRRRPGRPLLPLLGRRRTAHLRPAHAPARAAARAPRAAGDGRRARHAARARGQHAALPRRAV</sequence>
<evidence type="ECO:0000313" key="2">
    <source>
        <dbReference type="EMBL" id="CAA9483044.1"/>
    </source>
</evidence>
<feature type="compositionally biased region" description="Basic residues" evidence="1">
    <location>
        <begin position="1"/>
        <end position="10"/>
    </location>
</feature>
<feature type="compositionally biased region" description="Basic residues" evidence="1">
    <location>
        <begin position="296"/>
        <end position="314"/>
    </location>
</feature>
<feature type="compositionally biased region" description="Basic residues" evidence="1">
    <location>
        <begin position="490"/>
        <end position="499"/>
    </location>
</feature>